<reference evidence="1" key="1">
    <citation type="submission" date="2018-05" db="EMBL/GenBank/DDBJ databases">
        <authorList>
            <person name="Lanie J.A."/>
            <person name="Ng W.-L."/>
            <person name="Kazmierczak K.M."/>
            <person name="Andrzejewski T.M."/>
            <person name="Davidsen T.M."/>
            <person name="Wayne K.J."/>
            <person name="Tettelin H."/>
            <person name="Glass J.I."/>
            <person name="Rusch D."/>
            <person name="Podicherti R."/>
            <person name="Tsui H.-C.T."/>
            <person name="Winkler M.E."/>
        </authorList>
    </citation>
    <scope>NUCLEOTIDE SEQUENCE</scope>
</reference>
<dbReference type="Pfam" id="PF05130">
    <property type="entry name" value="FlgN"/>
    <property type="match status" value="1"/>
</dbReference>
<protein>
    <recommendedName>
        <fullName evidence="2">Flagellar protein FlgN</fullName>
    </recommendedName>
</protein>
<feature type="non-terminal residue" evidence="1">
    <location>
        <position position="1"/>
    </location>
</feature>
<gene>
    <name evidence="1" type="ORF">METZ01_LOCUS492447</name>
</gene>
<proteinExistence type="predicted"/>
<organism evidence="1">
    <name type="scientific">marine metagenome</name>
    <dbReference type="NCBI Taxonomy" id="408172"/>
    <lineage>
        <taxon>unclassified sequences</taxon>
        <taxon>metagenomes</taxon>
        <taxon>ecological metagenomes</taxon>
    </lineage>
</organism>
<accession>A0A383D5Q4</accession>
<evidence type="ECO:0008006" key="2">
    <source>
        <dbReference type="Google" id="ProtNLM"/>
    </source>
</evidence>
<evidence type="ECO:0000313" key="1">
    <source>
        <dbReference type="EMBL" id="SVE39593.1"/>
    </source>
</evidence>
<dbReference type="EMBL" id="UINC01214384">
    <property type="protein sequence ID" value="SVE39593.1"/>
    <property type="molecule type" value="Genomic_DNA"/>
</dbReference>
<dbReference type="InterPro" id="IPR007809">
    <property type="entry name" value="FlgN-like"/>
</dbReference>
<name>A0A383D5Q4_9ZZZZ</name>
<dbReference type="AlphaFoldDB" id="A0A383D5Q4"/>
<dbReference type="GO" id="GO:0044780">
    <property type="term" value="P:bacterial-type flagellum assembly"/>
    <property type="evidence" value="ECO:0007669"/>
    <property type="project" value="InterPro"/>
</dbReference>
<sequence>IRQVPQEWAAPLQASFDRLKELIAEIRDAAEINGEQSASRLKSIQTSLHFFSKLQGTQQLYSGNGQLHSADSKITRASV</sequence>